<evidence type="ECO:0000313" key="2">
    <source>
        <dbReference type="Proteomes" id="UP000250796"/>
    </source>
</evidence>
<name>A0A7Z7LHD8_9BACT</name>
<dbReference type="Proteomes" id="UP000250796">
    <property type="component" value="Chromosome MESINF"/>
</dbReference>
<gene>
    <name evidence="1" type="ORF">MESINF_2138</name>
</gene>
<proteinExistence type="predicted"/>
<accession>A0A7Z7LHD8</accession>
<sequence length="162" mass="18365">MSKREYLRKLLAEGRGADEIADLFGLTTEKLRAYLGEEEQSRLAVSQVKSDLKKLEEFPLDSLENILLFSFRVILESIGFLFGDLERDLYDSSNDRTSRLIKHLLDGAYLLLAINRLEIVGASIPALRNDSRFSRACQNKAFIAEKLLDIAERIERDLSGGL</sequence>
<keyword evidence="2" id="KW-1185">Reference proteome</keyword>
<dbReference type="EMBL" id="LS974202">
    <property type="protein sequence ID" value="SSC13578.1"/>
    <property type="molecule type" value="Genomic_DNA"/>
</dbReference>
<evidence type="ECO:0000313" key="1">
    <source>
        <dbReference type="EMBL" id="SSC13578.1"/>
    </source>
</evidence>
<dbReference type="RefSeq" id="WP_169699714.1">
    <property type="nucleotide sequence ID" value="NZ_LS974202.1"/>
</dbReference>
<reference evidence="1 2" key="1">
    <citation type="submission" date="2017-01" db="EMBL/GenBank/DDBJ databases">
        <authorList>
            <person name="Erauso G."/>
        </authorList>
    </citation>
    <scope>NUCLEOTIDE SEQUENCE [LARGE SCALE GENOMIC DNA]</scope>
    <source>
        <strain evidence="1">MESINF1</strain>
    </source>
</reference>
<protein>
    <submittedName>
        <fullName evidence="1">Uncharacterized protein</fullName>
    </submittedName>
</protein>
<dbReference type="KEGG" id="minf:MESINF_2138"/>
<organism evidence="1 2">
    <name type="scientific">Mesotoga infera</name>
    <dbReference type="NCBI Taxonomy" id="1236046"/>
    <lineage>
        <taxon>Bacteria</taxon>
        <taxon>Thermotogati</taxon>
        <taxon>Thermotogota</taxon>
        <taxon>Thermotogae</taxon>
        <taxon>Kosmotogales</taxon>
        <taxon>Kosmotogaceae</taxon>
        <taxon>Mesotoga</taxon>
    </lineage>
</organism>
<dbReference type="AlphaFoldDB" id="A0A7Z7LHD8"/>